<dbReference type="eggNOG" id="ENOG502S5NG">
    <property type="taxonomic scope" value="Eukaryota"/>
</dbReference>
<keyword evidence="11" id="KW-1185">Reference proteome</keyword>
<dbReference type="Proteomes" id="UP000001554">
    <property type="component" value="Chromosome 2"/>
</dbReference>
<keyword evidence="6" id="KW-0966">Cell projection</keyword>
<proteinExistence type="predicted"/>
<evidence type="ECO:0000313" key="12">
    <source>
        <dbReference type="RefSeq" id="XP_035664312.1"/>
    </source>
</evidence>
<dbReference type="GO" id="GO:0005930">
    <property type="term" value="C:axoneme"/>
    <property type="evidence" value="ECO:0007669"/>
    <property type="project" value="UniProtKB-ARBA"/>
</dbReference>
<dbReference type="InParanoid" id="C3ZI69"/>
<evidence type="ECO:0000256" key="9">
    <source>
        <dbReference type="SAM" id="MobiDB-lite"/>
    </source>
</evidence>
<evidence type="ECO:0000313" key="10">
    <source>
        <dbReference type="EMBL" id="EEN47811.1"/>
    </source>
</evidence>
<dbReference type="PANTHER" id="PTHR31180:SF3">
    <property type="entry name" value="EXPRESSED SEQUENCE EH456644"/>
    <property type="match status" value="1"/>
</dbReference>
<reference evidence="10" key="1">
    <citation type="journal article" date="2008" name="Nature">
        <title>The amphioxus genome and the evolution of the chordate karyotype.</title>
        <authorList>
            <consortium name="US DOE Joint Genome Institute (JGI-PGF)"/>
            <person name="Putnam N.H."/>
            <person name="Butts T."/>
            <person name="Ferrier D.E.K."/>
            <person name="Furlong R.F."/>
            <person name="Hellsten U."/>
            <person name="Kawashima T."/>
            <person name="Robinson-Rechavi M."/>
            <person name="Shoguchi E."/>
            <person name="Terry A."/>
            <person name="Yu J.-K."/>
            <person name="Benito-Gutierrez E.L."/>
            <person name="Dubchak I."/>
            <person name="Garcia-Fernandez J."/>
            <person name="Gibson-Brown J.J."/>
            <person name="Grigoriev I.V."/>
            <person name="Horton A.C."/>
            <person name="de Jong P.J."/>
            <person name="Jurka J."/>
            <person name="Kapitonov V.V."/>
            <person name="Kohara Y."/>
            <person name="Kuroki Y."/>
            <person name="Lindquist E."/>
            <person name="Lucas S."/>
            <person name="Osoegawa K."/>
            <person name="Pennacchio L.A."/>
            <person name="Salamov A.A."/>
            <person name="Satou Y."/>
            <person name="Sauka-Spengler T."/>
            <person name="Schmutz J."/>
            <person name="Shin-I T."/>
            <person name="Toyoda A."/>
            <person name="Bronner-Fraser M."/>
            <person name="Fujiyama A."/>
            <person name="Holland L.Z."/>
            <person name="Holland P.W.H."/>
            <person name="Satoh N."/>
            <person name="Rokhsar D.S."/>
        </authorList>
    </citation>
    <scope>NUCLEOTIDE SEQUENCE [LARGE SCALE GENOMIC DNA]</scope>
    <source>
        <strain evidence="10">S238N-H82</strain>
        <tissue evidence="10">Testes</tissue>
    </source>
</reference>
<keyword evidence="3" id="KW-0282">Flagellum</keyword>
<dbReference type="STRING" id="7739.C3ZI69"/>
<dbReference type="GO" id="GO:0005634">
    <property type="term" value="C:nucleus"/>
    <property type="evidence" value="ECO:0007669"/>
    <property type="project" value="InterPro"/>
</dbReference>
<dbReference type="OMA" id="QYDHYFE"/>
<dbReference type="GeneID" id="118407861"/>
<reference evidence="11" key="2">
    <citation type="journal article" date="2020" name="Nat. Ecol. Evol.">
        <title>Deeply conserved synteny resolves early events in vertebrate evolution.</title>
        <authorList>
            <person name="Simakov O."/>
            <person name="Marletaz F."/>
            <person name="Yue J.X."/>
            <person name="O'Connell B."/>
            <person name="Jenkins J."/>
            <person name="Brandt A."/>
            <person name="Calef R."/>
            <person name="Tung C.H."/>
            <person name="Huang T.K."/>
            <person name="Schmutz J."/>
            <person name="Satoh N."/>
            <person name="Yu J.K."/>
            <person name="Putnam N.H."/>
            <person name="Green R.E."/>
            <person name="Rokhsar D.S."/>
        </authorList>
    </citation>
    <scope>NUCLEOTIDE SEQUENCE [LARGE SCALE GENOMIC DNA]</scope>
    <source>
        <strain evidence="11">S238N-H82</strain>
    </source>
</reference>
<dbReference type="InterPro" id="IPR009524">
    <property type="entry name" value="CFAP68"/>
</dbReference>
<name>C3ZI69_BRAFL</name>
<comment type="subcellular location">
    <subcellularLocation>
        <location evidence="1">Cytoplasm</location>
        <location evidence="1">Cytoskeleton</location>
        <location evidence="1">Flagellum axoneme</location>
    </subcellularLocation>
</comment>
<keyword evidence="5" id="KW-0206">Cytoskeleton</keyword>
<dbReference type="KEGG" id="bfo:118407861"/>
<evidence type="ECO:0000256" key="2">
    <source>
        <dbReference type="ARBA" id="ARBA00022490"/>
    </source>
</evidence>
<dbReference type="EMBL" id="GG666626">
    <property type="protein sequence ID" value="EEN47811.1"/>
    <property type="molecule type" value="Genomic_DNA"/>
</dbReference>
<dbReference type="OrthoDB" id="9970063at2759"/>
<dbReference type="RefSeq" id="XP_035664312.1">
    <property type="nucleotide sequence ID" value="XM_035808419.1"/>
</dbReference>
<gene>
    <name evidence="12" type="primary">LOC118407861</name>
    <name evidence="10" type="ORF">BRAFLDRAFT_123540</name>
</gene>
<evidence type="ECO:0000256" key="1">
    <source>
        <dbReference type="ARBA" id="ARBA00004611"/>
    </source>
</evidence>
<evidence type="ECO:0000256" key="6">
    <source>
        <dbReference type="ARBA" id="ARBA00023273"/>
    </source>
</evidence>
<dbReference type="InterPro" id="IPR037662">
    <property type="entry name" value="CFAP68/107"/>
</dbReference>
<reference evidence="12" key="3">
    <citation type="submission" date="2025-04" db="UniProtKB">
        <authorList>
            <consortium name="RefSeq"/>
        </authorList>
    </citation>
    <scope>IDENTIFICATION</scope>
    <source>
        <strain evidence="12">S238N-H82</strain>
        <tissue evidence="12">Testes</tissue>
    </source>
</reference>
<feature type="compositionally biased region" description="Polar residues" evidence="9">
    <location>
        <begin position="152"/>
        <end position="165"/>
    </location>
</feature>
<dbReference type="PANTHER" id="PTHR31180">
    <property type="entry name" value="CILIA- AND FLAGELLA-ASSOCIATED PROTEIN 107-RELATED"/>
    <property type="match status" value="1"/>
</dbReference>
<comment type="function">
    <text evidence="7">Microtubule inner protein (MIP) part of the dynein-decorated doublet microtubules (DMTs) in cilia axoneme, which is required for motile cilia beating.</text>
</comment>
<evidence type="ECO:0000256" key="7">
    <source>
        <dbReference type="ARBA" id="ARBA00035003"/>
    </source>
</evidence>
<protein>
    <submittedName>
        <fullName evidence="12">UPF0686 protein C11orf1 homolog</fullName>
    </submittedName>
</protein>
<comment type="subunit">
    <text evidence="8">Microtubule inner protein component of sperm flagellar doublet microtubules.</text>
</comment>
<dbReference type="AlphaFoldDB" id="C3ZI69"/>
<organism>
    <name type="scientific">Branchiostoma floridae</name>
    <name type="common">Florida lancelet</name>
    <name type="synonym">Amphioxus</name>
    <dbReference type="NCBI Taxonomy" id="7739"/>
    <lineage>
        <taxon>Eukaryota</taxon>
        <taxon>Metazoa</taxon>
        <taxon>Chordata</taxon>
        <taxon>Cephalochordata</taxon>
        <taxon>Leptocardii</taxon>
        <taxon>Amphioxiformes</taxon>
        <taxon>Branchiostomatidae</taxon>
        <taxon>Branchiostoma</taxon>
    </lineage>
</organism>
<evidence type="ECO:0000256" key="3">
    <source>
        <dbReference type="ARBA" id="ARBA00022846"/>
    </source>
</evidence>
<feature type="region of interest" description="Disordered" evidence="9">
    <location>
        <begin position="132"/>
        <end position="165"/>
    </location>
</feature>
<dbReference type="GO" id="GO:0030317">
    <property type="term" value="P:flagellated sperm motility"/>
    <property type="evidence" value="ECO:0007669"/>
    <property type="project" value="InterPro"/>
</dbReference>
<evidence type="ECO:0000256" key="5">
    <source>
        <dbReference type="ARBA" id="ARBA00023212"/>
    </source>
</evidence>
<sequence>MNLMSERDAPFCSMVRASGQGEVWTHTHDELKFTQFGWRSTTNEEGYRSKTLVGNWNEHRFDVDHQRVARRLPSQYEHYFDTTYGSTLSTKPAEVPESLKHLAEREPIAFPGSQPELDPPLLKNEYNSFQTTSRAAYVDPRVRKEPVVPPENATQGVGNSPSKKA</sequence>
<evidence type="ECO:0000313" key="11">
    <source>
        <dbReference type="Proteomes" id="UP000001554"/>
    </source>
</evidence>
<keyword evidence="2" id="KW-0963">Cytoplasm</keyword>
<keyword evidence="4" id="KW-0969">Cilium</keyword>
<dbReference type="Pfam" id="PF06608">
    <property type="entry name" value="CFAP68"/>
    <property type="match status" value="1"/>
</dbReference>
<accession>C3ZI69</accession>
<evidence type="ECO:0000256" key="4">
    <source>
        <dbReference type="ARBA" id="ARBA00023069"/>
    </source>
</evidence>
<evidence type="ECO:0000256" key="8">
    <source>
        <dbReference type="ARBA" id="ARBA00046435"/>
    </source>
</evidence>